<gene>
    <name evidence="1" type="ORF">F511_32764</name>
</gene>
<accession>A0A2Z7AFJ9</accession>
<dbReference type="EMBL" id="KV016275">
    <property type="protein sequence ID" value="KZV19852.1"/>
    <property type="molecule type" value="Genomic_DNA"/>
</dbReference>
<keyword evidence="2" id="KW-1185">Reference proteome</keyword>
<reference evidence="1 2" key="1">
    <citation type="journal article" date="2015" name="Proc. Natl. Acad. Sci. U.S.A.">
        <title>The resurrection genome of Boea hygrometrica: A blueprint for survival of dehydration.</title>
        <authorList>
            <person name="Xiao L."/>
            <person name="Yang G."/>
            <person name="Zhang L."/>
            <person name="Yang X."/>
            <person name="Zhao S."/>
            <person name="Ji Z."/>
            <person name="Zhou Q."/>
            <person name="Hu M."/>
            <person name="Wang Y."/>
            <person name="Chen M."/>
            <person name="Xu Y."/>
            <person name="Jin H."/>
            <person name="Xiao X."/>
            <person name="Hu G."/>
            <person name="Bao F."/>
            <person name="Hu Y."/>
            <person name="Wan P."/>
            <person name="Li L."/>
            <person name="Deng X."/>
            <person name="Kuang T."/>
            <person name="Xiang C."/>
            <person name="Zhu J.K."/>
            <person name="Oliver M.J."/>
            <person name="He Y."/>
        </authorList>
    </citation>
    <scope>NUCLEOTIDE SEQUENCE [LARGE SCALE GENOMIC DNA]</scope>
    <source>
        <strain evidence="2">cv. XS01</strain>
    </source>
</reference>
<proteinExistence type="predicted"/>
<organism evidence="1 2">
    <name type="scientific">Dorcoceras hygrometricum</name>
    <dbReference type="NCBI Taxonomy" id="472368"/>
    <lineage>
        <taxon>Eukaryota</taxon>
        <taxon>Viridiplantae</taxon>
        <taxon>Streptophyta</taxon>
        <taxon>Embryophyta</taxon>
        <taxon>Tracheophyta</taxon>
        <taxon>Spermatophyta</taxon>
        <taxon>Magnoliopsida</taxon>
        <taxon>eudicotyledons</taxon>
        <taxon>Gunneridae</taxon>
        <taxon>Pentapetalae</taxon>
        <taxon>asterids</taxon>
        <taxon>lamiids</taxon>
        <taxon>Lamiales</taxon>
        <taxon>Gesneriaceae</taxon>
        <taxon>Didymocarpoideae</taxon>
        <taxon>Trichosporeae</taxon>
        <taxon>Loxocarpinae</taxon>
        <taxon>Dorcoceras</taxon>
    </lineage>
</organism>
<dbReference type="Proteomes" id="UP000250235">
    <property type="component" value="Unassembled WGS sequence"/>
</dbReference>
<sequence>MNHLGRVRHLLDGNGNVMMIQRHGIPAFLQLSSQIFEVMNQESTYDMGFCILTI</sequence>
<dbReference type="AlphaFoldDB" id="A0A2Z7AFJ9"/>
<evidence type="ECO:0000313" key="2">
    <source>
        <dbReference type="Proteomes" id="UP000250235"/>
    </source>
</evidence>
<evidence type="ECO:0000313" key="1">
    <source>
        <dbReference type="EMBL" id="KZV19852.1"/>
    </source>
</evidence>
<name>A0A2Z7AFJ9_9LAMI</name>
<protein>
    <submittedName>
        <fullName evidence="1">Uncharacterized protein</fullName>
    </submittedName>
</protein>